<dbReference type="GO" id="GO:0008234">
    <property type="term" value="F:cysteine-type peptidase activity"/>
    <property type="evidence" value="ECO:0007669"/>
    <property type="project" value="UniProtKB-KW"/>
</dbReference>
<keyword evidence="2" id="KW-0645">Protease</keyword>
<evidence type="ECO:0000256" key="3">
    <source>
        <dbReference type="ARBA" id="ARBA00022801"/>
    </source>
</evidence>
<dbReference type="KEGG" id="mha:HF1_10830"/>
<protein>
    <recommendedName>
        <fullName evidence="6">Ribosomal processing cysteine protease Prp</fullName>
    </recommendedName>
</protein>
<sequence>MIKIEFSKDSLLVSGHANFAPKGQDIVCAAVSALVTGSAEIWKDLPSVKISIKENSYSFHFLEKDDKLAWELKFLLSHLKIIASNYPRCVKFVWEG</sequence>
<dbReference type="OrthoDB" id="48998at2"/>
<proteinExistence type="inferred from homology"/>
<dbReference type="InterPro" id="IPR036764">
    <property type="entry name" value="Peptidase_Prp_sf"/>
</dbReference>
<comment type="similarity">
    <text evidence="5">Belongs to the Prp family.</text>
</comment>
<keyword evidence="4" id="KW-0788">Thiol protease</keyword>
<accession>E8ZIX0</accession>
<reference evidence="7 8" key="1">
    <citation type="journal article" date="2011" name="J. Bacteriol.">
        <title>Complete genome sequence of Mycoplasma haemofelis, a hemotropic mycoplasma.</title>
        <authorList>
            <person name="Barker E.N."/>
            <person name="Helps C.R."/>
            <person name="Peters I.R."/>
            <person name="Darby A.C."/>
            <person name="Radford A.D."/>
            <person name="Tasker S."/>
        </authorList>
    </citation>
    <scope>NUCLEOTIDE SEQUENCE [LARGE SCALE GENOMIC DNA]</scope>
    <source>
        <strain evidence="7 8">Langford 1</strain>
    </source>
</reference>
<keyword evidence="8" id="KW-1185">Reference proteome</keyword>
<gene>
    <name evidence="7" type="ORF">HF1_10830</name>
</gene>
<dbReference type="EMBL" id="FR773153">
    <property type="protein sequence ID" value="CBY93091.1"/>
    <property type="molecule type" value="Genomic_DNA"/>
</dbReference>
<dbReference type="InterPro" id="IPR007422">
    <property type="entry name" value="Peptidase_Prp"/>
</dbReference>
<evidence type="ECO:0000256" key="2">
    <source>
        <dbReference type="ARBA" id="ARBA00022670"/>
    </source>
</evidence>
<dbReference type="Proteomes" id="UP000008637">
    <property type="component" value="Chromosome"/>
</dbReference>
<evidence type="ECO:0000256" key="5">
    <source>
        <dbReference type="ARBA" id="ARBA00044503"/>
    </source>
</evidence>
<dbReference type="CDD" id="cd16332">
    <property type="entry name" value="Prp-like"/>
    <property type="match status" value="1"/>
</dbReference>
<keyword evidence="3" id="KW-0378">Hydrolase</keyword>
<dbReference type="HOGENOM" id="CLU_140910_1_0_14"/>
<dbReference type="GO" id="GO:0042254">
    <property type="term" value="P:ribosome biogenesis"/>
    <property type="evidence" value="ECO:0007669"/>
    <property type="project" value="UniProtKB-KW"/>
</dbReference>
<evidence type="ECO:0000256" key="1">
    <source>
        <dbReference type="ARBA" id="ARBA00022517"/>
    </source>
</evidence>
<name>E8ZIX0_MYCHL</name>
<organism evidence="7 8">
    <name type="scientific">Mycoplasma haemofelis (strain Langford 1)</name>
    <name type="common">Haemobartonella felis</name>
    <dbReference type="NCBI Taxonomy" id="941640"/>
    <lineage>
        <taxon>Bacteria</taxon>
        <taxon>Bacillati</taxon>
        <taxon>Mycoplasmatota</taxon>
        <taxon>Mollicutes</taxon>
        <taxon>Mycoplasmataceae</taxon>
        <taxon>Mycoplasma</taxon>
    </lineage>
</organism>
<keyword evidence="1" id="KW-0690">Ribosome biogenesis</keyword>
<evidence type="ECO:0000256" key="4">
    <source>
        <dbReference type="ARBA" id="ARBA00022807"/>
    </source>
</evidence>
<evidence type="ECO:0000313" key="8">
    <source>
        <dbReference type="Proteomes" id="UP000008637"/>
    </source>
</evidence>
<dbReference type="Gene3D" id="3.30.70.1490">
    <property type="entry name" value="Cysteine protease Prp"/>
    <property type="match status" value="1"/>
</dbReference>
<dbReference type="GO" id="GO:0006508">
    <property type="term" value="P:proteolysis"/>
    <property type="evidence" value="ECO:0007669"/>
    <property type="project" value="UniProtKB-KW"/>
</dbReference>
<dbReference type="SUPFAM" id="SSF118010">
    <property type="entry name" value="TM1457-like"/>
    <property type="match status" value="1"/>
</dbReference>
<evidence type="ECO:0000313" key="7">
    <source>
        <dbReference type="EMBL" id="CBY93091.1"/>
    </source>
</evidence>
<dbReference type="AlphaFoldDB" id="E8ZIX0"/>
<dbReference type="Pfam" id="PF04327">
    <property type="entry name" value="Peptidase_Prp"/>
    <property type="match status" value="1"/>
</dbReference>
<evidence type="ECO:0000256" key="6">
    <source>
        <dbReference type="ARBA" id="ARBA00044538"/>
    </source>
</evidence>